<organism evidence="7 8">
    <name type="scientific">Gynuella sunshinyii YC6258</name>
    <dbReference type="NCBI Taxonomy" id="1445510"/>
    <lineage>
        <taxon>Bacteria</taxon>
        <taxon>Pseudomonadati</taxon>
        <taxon>Pseudomonadota</taxon>
        <taxon>Gammaproteobacteria</taxon>
        <taxon>Oceanospirillales</taxon>
        <taxon>Saccharospirillaceae</taxon>
        <taxon>Gynuella</taxon>
    </lineage>
</organism>
<dbReference type="Pfam" id="PF07963">
    <property type="entry name" value="N_methyl"/>
    <property type="match status" value="1"/>
</dbReference>
<dbReference type="AlphaFoldDB" id="A0A0C5VR46"/>
<evidence type="ECO:0000256" key="6">
    <source>
        <dbReference type="SAM" id="Phobius"/>
    </source>
</evidence>
<evidence type="ECO:0000256" key="4">
    <source>
        <dbReference type="ARBA" id="ARBA00022989"/>
    </source>
</evidence>
<feature type="transmembrane region" description="Helical" evidence="6">
    <location>
        <begin position="13"/>
        <end position="34"/>
    </location>
</feature>
<keyword evidence="3 6" id="KW-0812">Transmembrane</keyword>
<proteinExistence type="predicted"/>
<dbReference type="PROSITE" id="PS00409">
    <property type="entry name" value="PROKAR_NTER_METHYL"/>
    <property type="match status" value="1"/>
</dbReference>
<evidence type="ECO:0000256" key="2">
    <source>
        <dbReference type="ARBA" id="ARBA00022481"/>
    </source>
</evidence>
<keyword evidence="5 6" id="KW-0472">Membrane</keyword>
<accession>A0A0C5VR46</accession>
<dbReference type="GO" id="GO:0015628">
    <property type="term" value="P:protein secretion by the type II secretion system"/>
    <property type="evidence" value="ECO:0007669"/>
    <property type="project" value="InterPro"/>
</dbReference>
<protein>
    <submittedName>
        <fullName evidence="7">Type II secretory pathway, pseudopilin PulG</fullName>
    </submittedName>
</protein>
<name>A0A0C5VR46_9GAMM</name>
<keyword evidence="2" id="KW-0488">Methylation</keyword>
<sequence length="196" mass="21990">MKRAETGFTLIELMVMLVILGVVVGAIATSVSVYDPVKQNKKLALSMQTQFDNAQQLAILTGQDIGLVMSGDQYLWLAGEMLTERTSGERYVNWSPDASAVESQLFEVHDIPEDVAYEFWVDDQELPLLDDLPDFSDEDDQPDQYINPITPLVVIRSDGESDPPFSIVIKYQENPVWLLDSDGYNPLELEAYAQNP</sequence>
<keyword evidence="8" id="KW-1185">Reference proteome</keyword>
<dbReference type="InterPro" id="IPR012902">
    <property type="entry name" value="N_methyl_site"/>
</dbReference>
<dbReference type="GO" id="GO:0015627">
    <property type="term" value="C:type II protein secretion system complex"/>
    <property type="evidence" value="ECO:0007669"/>
    <property type="project" value="InterPro"/>
</dbReference>
<dbReference type="InterPro" id="IPR002416">
    <property type="entry name" value="T2SS_protein-GspH"/>
</dbReference>
<dbReference type="STRING" id="1445510.YC6258_03837"/>
<evidence type="ECO:0000313" key="7">
    <source>
        <dbReference type="EMBL" id="AJQ95873.1"/>
    </source>
</evidence>
<dbReference type="Gene3D" id="3.55.40.10">
    <property type="entry name" value="minor pseudopilin epsh domain"/>
    <property type="match status" value="1"/>
</dbReference>
<dbReference type="HOGENOM" id="CLU_1388523_0_0_6"/>
<dbReference type="SUPFAM" id="SSF54523">
    <property type="entry name" value="Pili subunits"/>
    <property type="match status" value="1"/>
</dbReference>
<dbReference type="InterPro" id="IPR045584">
    <property type="entry name" value="Pilin-like"/>
</dbReference>
<keyword evidence="4 6" id="KW-1133">Transmembrane helix</keyword>
<evidence type="ECO:0000256" key="3">
    <source>
        <dbReference type="ARBA" id="ARBA00022692"/>
    </source>
</evidence>
<evidence type="ECO:0000256" key="5">
    <source>
        <dbReference type="ARBA" id="ARBA00023136"/>
    </source>
</evidence>
<dbReference type="PRINTS" id="PR00885">
    <property type="entry name" value="BCTERIALGSPH"/>
</dbReference>
<reference evidence="7 8" key="1">
    <citation type="submission" date="2014-01" db="EMBL/GenBank/DDBJ databases">
        <title>Full genme sequencing of cellulolytic bacterium Gynuella sunshinyii YC6258T gen. nov., sp. nov.</title>
        <authorList>
            <person name="Khan H."/>
            <person name="Chung E.J."/>
            <person name="Chung Y.R."/>
        </authorList>
    </citation>
    <scope>NUCLEOTIDE SEQUENCE [LARGE SCALE GENOMIC DNA]</scope>
    <source>
        <strain evidence="7 8">YC6258</strain>
    </source>
</reference>
<dbReference type="RefSeq" id="WP_044618030.1">
    <property type="nucleotide sequence ID" value="NZ_CP007142.1"/>
</dbReference>
<dbReference type="NCBIfam" id="TIGR02532">
    <property type="entry name" value="IV_pilin_GFxxxE"/>
    <property type="match status" value="1"/>
</dbReference>
<dbReference type="GO" id="GO:0016020">
    <property type="term" value="C:membrane"/>
    <property type="evidence" value="ECO:0007669"/>
    <property type="project" value="UniProtKB-SubCell"/>
</dbReference>
<dbReference type="Proteomes" id="UP000032266">
    <property type="component" value="Chromosome"/>
</dbReference>
<comment type="subcellular location">
    <subcellularLocation>
        <location evidence="1">Membrane</location>
        <topology evidence="1">Single-pass membrane protein</topology>
    </subcellularLocation>
</comment>
<dbReference type="EMBL" id="CP007142">
    <property type="protein sequence ID" value="AJQ95873.1"/>
    <property type="molecule type" value="Genomic_DNA"/>
</dbReference>
<evidence type="ECO:0000313" key="8">
    <source>
        <dbReference type="Proteomes" id="UP000032266"/>
    </source>
</evidence>
<dbReference type="KEGG" id="gsn:YC6258_03837"/>
<evidence type="ECO:0000256" key="1">
    <source>
        <dbReference type="ARBA" id="ARBA00004167"/>
    </source>
</evidence>
<gene>
    <name evidence="7" type="ORF">YC6258_03837</name>
</gene>